<dbReference type="PANTHER" id="PTHR45626">
    <property type="entry name" value="TRANSCRIPTION TERMINATION FACTOR 2-RELATED"/>
    <property type="match status" value="1"/>
</dbReference>
<evidence type="ECO:0000256" key="2">
    <source>
        <dbReference type="ARBA" id="ARBA00007025"/>
    </source>
</evidence>
<evidence type="ECO:0000256" key="9">
    <source>
        <dbReference type="ARBA" id="ARBA00022840"/>
    </source>
</evidence>
<dbReference type="CDD" id="cd16567">
    <property type="entry name" value="RING-HC_RAD16-like"/>
    <property type="match status" value="1"/>
</dbReference>
<evidence type="ECO:0000313" key="16">
    <source>
        <dbReference type="Proteomes" id="UP000012174"/>
    </source>
</evidence>
<evidence type="ECO:0000256" key="7">
    <source>
        <dbReference type="ARBA" id="ARBA00022806"/>
    </source>
</evidence>
<dbReference type="InterPro" id="IPR002464">
    <property type="entry name" value="DNA/RNA_helicase_DEAH_CS"/>
</dbReference>
<feature type="compositionally biased region" description="Acidic residues" evidence="11">
    <location>
        <begin position="144"/>
        <end position="154"/>
    </location>
</feature>
<keyword evidence="4" id="KW-0547">Nucleotide-binding</keyword>
<dbReference type="InterPro" id="IPR014001">
    <property type="entry name" value="Helicase_ATP-bd"/>
</dbReference>
<dbReference type="InterPro" id="IPR050628">
    <property type="entry name" value="SNF2_RAD54_helicase_TF"/>
</dbReference>
<dbReference type="CDD" id="cd18008">
    <property type="entry name" value="DEXDc_SHPRH-like"/>
    <property type="match status" value="1"/>
</dbReference>
<feature type="compositionally biased region" description="Acidic residues" evidence="11">
    <location>
        <begin position="303"/>
        <end position="328"/>
    </location>
</feature>
<dbReference type="OMA" id="AMENIEW"/>
<dbReference type="GO" id="GO:0000113">
    <property type="term" value="C:nucleotide-excision repair factor 4 complex"/>
    <property type="evidence" value="ECO:0007669"/>
    <property type="project" value="EnsemblFungi"/>
</dbReference>
<dbReference type="GO" id="GO:0005524">
    <property type="term" value="F:ATP binding"/>
    <property type="evidence" value="ECO:0007669"/>
    <property type="project" value="UniProtKB-KW"/>
</dbReference>
<keyword evidence="16" id="KW-1185">Reference proteome</keyword>
<keyword evidence="5 10" id="KW-0863">Zinc-finger</keyword>
<feature type="compositionally biased region" description="Polar residues" evidence="11">
    <location>
        <begin position="54"/>
        <end position="84"/>
    </location>
</feature>
<evidence type="ECO:0000259" key="13">
    <source>
        <dbReference type="PROSITE" id="PS51192"/>
    </source>
</evidence>
<dbReference type="Gene3D" id="3.40.50.300">
    <property type="entry name" value="P-loop containing nucleotide triphosphate hydrolases"/>
    <property type="match status" value="1"/>
</dbReference>
<dbReference type="PANTHER" id="PTHR45626:SF12">
    <property type="entry name" value="DNA REPAIR PROTEIN RAD16"/>
    <property type="match status" value="1"/>
</dbReference>
<dbReference type="KEGG" id="ela:UCREL1_4005"/>
<dbReference type="GO" id="GO:0000715">
    <property type="term" value="P:nucleotide-excision repair, DNA damage recognition"/>
    <property type="evidence" value="ECO:0007669"/>
    <property type="project" value="EnsemblFungi"/>
</dbReference>
<feature type="region of interest" description="Disordered" evidence="11">
    <location>
        <begin position="1"/>
        <end position="157"/>
    </location>
</feature>
<dbReference type="PROSITE" id="PS00690">
    <property type="entry name" value="DEAH_ATP_HELICASE"/>
    <property type="match status" value="1"/>
</dbReference>
<protein>
    <submittedName>
        <fullName evidence="15">Putative dna repair protein rad16 protein</fullName>
    </submittedName>
</protein>
<dbReference type="GO" id="GO:0009411">
    <property type="term" value="P:response to UV"/>
    <property type="evidence" value="ECO:0007669"/>
    <property type="project" value="EnsemblFungi"/>
</dbReference>
<dbReference type="Pfam" id="PF00271">
    <property type="entry name" value="Helicase_C"/>
    <property type="match status" value="1"/>
</dbReference>
<dbReference type="OrthoDB" id="448448at2759"/>
<keyword evidence="6" id="KW-0378">Hydrolase</keyword>
<dbReference type="HOGENOM" id="CLU_000315_2_1_1"/>
<dbReference type="GO" id="GO:0016787">
    <property type="term" value="F:hydrolase activity"/>
    <property type="evidence" value="ECO:0007669"/>
    <property type="project" value="UniProtKB-KW"/>
</dbReference>
<dbReference type="SUPFAM" id="SSF57850">
    <property type="entry name" value="RING/U-box"/>
    <property type="match status" value="1"/>
</dbReference>
<evidence type="ECO:0000256" key="6">
    <source>
        <dbReference type="ARBA" id="ARBA00022801"/>
    </source>
</evidence>
<dbReference type="InterPro" id="IPR038718">
    <property type="entry name" value="SNF2-like_sf"/>
</dbReference>
<dbReference type="GO" id="GO:0008094">
    <property type="term" value="F:ATP-dependent activity, acting on DNA"/>
    <property type="evidence" value="ECO:0007669"/>
    <property type="project" value="EnsemblFungi"/>
</dbReference>
<comment type="similarity">
    <text evidence="2">Belongs to the SNF2/RAD54 helicase family.</text>
</comment>
<keyword evidence="7" id="KW-0347">Helicase</keyword>
<proteinExistence type="inferred from homology"/>
<dbReference type="InterPro" id="IPR001841">
    <property type="entry name" value="Znf_RING"/>
</dbReference>
<dbReference type="STRING" id="1287681.M7TGA0"/>
<comment type="subcellular location">
    <subcellularLocation>
        <location evidence="1">Nucleus</location>
    </subcellularLocation>
</comment>
<keyword evidence="3" id="KW-0479">Metal-binding</keyword>
<dbReference type="GO" id="GO:0008270">
    <property type="term" value="F:zinc ion binding"/>
    <property type="evidence" value="ECO:0007669"/>
    <property type="project" value="UniProtKB-KW"/>
</dbReference>
<evidence type="ECO:0000313" key="15">
    <source>
        <dbReference type="EMBL" id="EMR68976.1"/>
    </source>
</evidence>
<feature type="domain" description="Helicase ATP-binding" evidence="13">
    <location>
        <begin position="418"/>
        <end position="560"/>
    </location>
</feature>
<dbReference type="InterPro" id="IPR001650">
    <property type="entry name" value="Helicase_C-like"/>
</dbReference>
<dbReference type="InterPro" id="IPR017907">
    <property type="entry name" value="Znf_RING_CS"/>
</dbReference>
<feature type="region of interest" description="Disordered" evidence="11">
    <location>
        <begin position="172"/>
        <end position="369"/>
    </location>
</feature>
<evidence type="ECO:0000256" key="10">
    <source>
        <dbReference type="PROSITE-ProRule" id="PRU00175"/>
    </source>
</evidence>
<evidence type="ECO:0000256" key="3">
    <source>
        <dbReference type="ARBA" id="ARBA00022723"/>
    </source>
</evidence>
<dbReference type="InterPro" id="IPR049730">
    <property type="entry name" value="SNF2/RAD54-like_C"/>
</dbReference>
<dbReference type="PROSITE" id="PS00518">
    <property type="entry name" value="ZF_RING_1"/>
    <property type="match status" value="1"/>
</dbReference>
<feature type="compositionally biased region" description="Basic residues" evidence="11">
    <location>
        <begin position="218"/>
        <end position="230"/>
    </location>
</feature>
<feature type="domain" description="Helicase C-terminal" evidence="14">
    <location>
        <begin position="799"/>
        <end position="956"/>
    </location>
</feature>
<feature type="compositionally biased region" description="Low complexity" evidence="11">
    <location>
        <begin position="101"/>
        <end position="110"/>
    </location>
</feature>
<dbReference type="InterPro" id="IPR013083">
    <property type="entry name" value="Znf_RING/FYVE/PHD"/>
</dbReference>
<dbReference type="InterPro" id="IPR027417">
    <property type="entry name" value="P-loop_NTPase"/>
</dbReference>
<evidence type="ECO:0000256" key="8">
    <source>
        <dbReference type="ARBA" id="ARBA00022833"/>
    </source>
</evidence>
<dbReference type="CDD" id="cd18793">
    <property type="entry name" value="SF2_C_SNF"/>
    <property type="match status" value="1"/>
</dbReference>
<organism evidence="15 16">
    <name type="scientific">Eutypa lata (strain UCR-EL1)</name>
    <name type="common">Grapevine dieback disease fungus</name>
    <name type="synonym">Eutypa armeniacae</name>
    <dbReference type="NCBI Taxonomy" id="1287681"/>
    <lineage>
        <taxon>Eukaryota</taxon>
        <taxon>Fungi</taxon>
        <taxon>Dikarya</taxon>
        <taxon>Ascomycota</taxon>
        <taxon>Pezizomycotina</taxon>
        <taxon>Sordariomycetes</taxon>
        <taxon>Xylariomycetidae</taxon>
        <taxon>Xylariales</taxon>
        <taxon>Diatrypaceae</taxon>
        <taxon>Eutypa</taxon>
    </lineage>
</organism>
<dbReference type="GO" id="GO:0031463">
    <property type="term" value="C:Cul3-RING ubiquitin ligase complex"/>
    <property type="evidence" value="ECO:0007669"/>
    <property type="project" value="EnsemblFungi"/>
</dbReference>
<dbReference type="SMART" id="SM00184">
    <property type="entry name" value="RING"/>
    <property type="match status" value="1"/>
</dbReference>
<reference evidence="16" key="1">
    <citation type="journal article" date="2013" name="Genome Announc.">
        <title>Draft genome sequence of the grapevine dieback fungus Eutypa lata UCR-EL1.</title>
        <authorList>
            <person name="Blanco-Ulate B."/>
            <person name="Rolshausen P.E."/>
            <person name="Cantu D."/>
        </authorList>
    </citation>
    <scope>NUCLEOTIDE SEQUENCE [LARGE SCALE GENOMIC DNA]</scope>
    <source>
        <strain evidence="16">UCR-EL1</strain>
    </source>
</reference>
<evidence type="ECO:0000256" key="5">
    <source>
        <dbReference type="ARBA" id="ARBA00022771"/>
    </source>
</evidence>
<evidence type="ECO:0000259" key="12">
    <source>
        <dbReference type="PROSITE" id="PS50089"/>
    </source>
</evidence>
<gene>
    <name evidence="15" type="ORF">UCREL1_4005</name>
</gene>
<accession>M7TGA0</accession>
<name>M7TGA0_EUTLA</name>
<evidence type="ECO:0000256" key="1">
    <source>
        <dbReference type="ARBA" id="ARBA00004123"/>
    </source>
</evidence>
<dbReference type="Pfam" id="PF00176">
    <property type="entry name" value="SNF2-rel_dom"/>
    <property type="match status" value="1"/>
</dbReference>
<dbReference type="EMBL" id="KB706145">
    <property type="protein sequence ID" value="EMR68976.1"/>
    <property type="molecule type" value="Genomic_DNA"/>
</dbReference>
<dbReference type="GO" id="GO:0004386">
    <property type="term" value="F:helicase activity"/>
    <property type="evidence" value="ECO:0007669"/>
    <property type="project" value="UniProtKB-KW"/>
</dbReference>
<dbReference type="PROSITE" id="PS50089">
    <property type="entry name" value="ZF_RING_2"/>
    <property type="match status" value="1"/>
</dbReference>
<dbReference type="Gene3D" id="3.30.40.10">
    <property type="entry name" value="Zinc/RING finger domain, C3HC4 (zinc finger)"/>
    <property type="match status" value="1"/>
</dbReference>
<dbReference type="PROSITE" id="PS51194">
    <property type="entry name" value="HELICASE_CTER"/>
    <property type="match status" value="1"/>
</dbReference>
<dbReference type="SMART" id="SM00490">
    <property type="entry name" value="HELICc"/>
    <property type="match status" value="1"/>
</dbReference>
<feature type="domain" description="RING-type" evidence="12">
    <location>
        <begin position="718"/>
        <end position="758"/>
    </location>
</feature>
<evidence type="ECO:0000256" key="4">
    <source>
        <dbReference type="ARBA" id="ARBA00022741"/>
    </source>
</evidence>
<dbReference type="InterPro" id="IPR000330">
    <property type="entry name" value="SNF2_N"/>
</dbReference>
<dbReference type="Proteomes" id="UP000012174">
    <property type="component" value="Unassembled WGS sequence"/>
</dbReference>
<evidence type="ECO:0000259" key="14">
    <source>
        <dbReference type="PROSITE" id="PS51194"/>
    </source>
</evidence>
<dbReference type="GO" id="GO:0004842">
    <property type="term" value="F:ubiquitin-protein transferase activity"/>
    <property type="evidence" value="ECO:0007669"/>
    <property type="project" value="EnsemblFungi"/>
</dbReference>
<dbReference type="PROSITE" id="PS51192">
    <property type="entry name" value="HELICASE_ATP_BIND_1"/>
    <property type="match status" value="1"/>
</dbReference>
<dbReference type="SMART" id="SM00487">
    <property type="entry name" value="DEXDc"/>
    <property type="match status" value="1"/>
</dbReference>
<feature type="compositionally biased region" description="Polar residues" evidence="11">
    <location>
        <begin position="15"/>
        <end position="36"/>
    </location>
</feature>
<keyword evidence="9" id="KW-0067">ATP-binding</keyword>
<dbReference type="GO" id="GO:0070911">
    <property type="term" value="P:global genome nucleotide-excision repair"/>
    <property type="evidence" value="ECO:0007669"/>
    <property type="project" value="EnsemblFungi"/>
</dbReference>
<dbReference type="InterPro" id="IPR018957">
    <property type="entry name" value="Znf_C3HC4_RING-type"/>
</dbReference>
<evidence type="ECO:0000256" key="11">
    <source>
        <dbReference type="SAM" id="MobiDB-lite"/>
    </source>
</evidence>
<dbReference type="Pfam" id="PF00097">
    <property type="entry name" value="zf-C3HC4"/>
    <property type="match status" value="1"/>
</dbReference>
<dbReference type="GO" id="GO:0008104">
    <property type="term" value="P:intracellular protein localization"/>
    <property type="evidence" value="ECO:0007669"/>
    <property type="project" value="EnsemblFungi"/>
</dbReference>
<keyword evidence="8" id="KW-0862">Zinc</keyword>
<dbReference type="AlphaFoldDB" id="M7TGA0"/>
<dbReference type="Gene3D" id="3.40.50.10810">
    <property type="entry name" value="Tandem AAA-ATPase domain"/>
    <property type="match status" value="1"/>
</dbReference>
<dbReference type="SUPFAM" id="SSF52540">
    <property type="entry name" value="P-loop containing nucleoside triphosphate hydrolases"/>
    <property type="match status" value="2"/>
</dbReference>
<sequence>MAPSTRRTAALKSDPASNGASTPPSTRAAQSNTAQKASAGLPKRRGRPAKASNMAANESVSSATTPATIISDSEYSTPATSNAVTPAPSVPAKAQAGASVTRSTRSTRSRLVIELPSDSEEEVSKPKGFSSKKKRPRRAHDSFVEDSEGDDDLGYDPSLDLARRLQREEDHKAALALAAQSSSNATRRRGARKLSDGLEASPNNSDDDIEVISENIKGKGKANAKGKGKSTAKTTAVKRSSNMILDDSDDDDTPLSQAASAHKKRKLDLFSNNADDDDSEQIALPTSDEEDPALAFVDPSASDSDDSIFGDEGVESDDSEDGSDDNFQDEPQPIADPARPARPVPTPRQRQRQPRSYRSLTRAEKERKRLELHHPELKTMWLHLEEMPVIKAGKAEQPKSINRILKPFQLEGLAWMKAMENIEWKGGLLGDEMGLGKTIQAVSLIMSDYPVKVPSLVLVPPVALMQWTTEIASYTDGKLKTLVFHGTNVKAKNMTVKQLKEFDVILMSYNSLESLYRKQEKGFRRKDGLFKEKSAIHQIKFHRVILDEAHCIKTRTTMTAKACFALKVDYRWCLTDGAHHRLGQHHSMRHVSVFNQELLNPIQKFGNRGEGKSALKKLRLMTDRIMLRRLKKDHTNSMELPVKEIYVDRQFFGEEENDFANSIMTSGQRKFDTYVAQGVLLNNYANIFGLIMQMRQVADHPDLILKKSSEGGQNILVCCICDEPAEEAIRSRCKHDFCRACAKTYVNSQDQPDCPHCHIPLSIDLEQPEIEQEESLVKKSSIINRIKMENWTSSSKIELLVHELHSLRSDNASHKSIIFSQFTTMLQLIEWRLRRAGITTVMLDGSMTPAQRQASINHFMNNVDVECFLVSLKAGGVALNLTEASRVFIVDPWWNPAAEWQSADRCHRIGQTRPCTITRLCIEDSVESRMVLLQEKKTNMINSTINSDDSAMESLTPEDLQFLFRGS</sequence>
<dbReference type="eggNOG" id="KOG1002">
    <property type="taxonomic scope" value="Eukaryota"/>
</dbReference>
<dbReference type="GO" id="GO:0006511">
    <property type="term" value="P:ubiquitin-dependent protein catabolic process"/>
    <property type="evidence" value="ECO:0007669"/>
    <property type="project" value="EnsemblFungi"/>
</dbReference>